<name>A0A250VSC0_STROL</name>
<dbReference type="NCBIfam" id="NF040564">
    <property type="entry name" value="SCO2523_fam"/>
    <property type="match status" value="1"/>
</dbReference>
<dbReference type="Proteomes" id="UP000217446">
    <property type="component" value="Unassembled WGS sequence"/>
</dbReference>
<dbReference type="AlphaFoldDB" id="A0A250VSC0"/>
<proteinExistence type="predicted"/>
<keyword evidence="3" id="KW-0238">DNA-binding</keyword>
<evidence type="ECO:0000313" key="4">
    <source>
        <dbReference type="Proteomes" id="UP000217446"/>
    </source>
</evidence>
<dbReference type="PANTHER" id="PTHR43384:SF6">
    <property type="entry name" value="SEPTUM SITE-DETERMINING PROTEIN MIND HOMOLOG, CHLOROPLASTIC"/>
    <property type="match status" value="1"/>
</dbReference>
<dbReference type="STRING" id="1963.AQJ27_40160"/>
<evidence type="ECO:0000256" key="2">
    <source>
        <dbReference type="ARBA" id="ARBA00022840"/>
    </source>
</evidence>
<dbReference type="EMBL" id="BDQI01000032">
    <property type="protein sequence ID" value="GAX57107.1"/>
    <property type="molecule type" value="Genomic_DNA"/>
</dbReference>
<dbReference type="RefSeq" id="WP_067380343.1">
    <property type="nucleotide sequence ID" value="NZ_BDQI01000032.1"/>
</dbReference>
<keyword evidence="2" id="KW-0067">ATP-binding</keyword>
<keyword evidence="1" id="KW-0547">Nucleotide-binding</keyword>
<dbReference type="Gene3D" id="3.40.50.300">
    <property type="entry name" value="P-loop containing nucleotide triphosphate hydrolases"/>
    <property type="match status" value="1"/>
</dbReference>
<dbReference type="PANTHER" id="PTHR43384">
    <property type="entry name" value="SEPTUM SITE-DETERMINING PROTEIN MIND HOMOLOG, CHLOROPLASTIC-RELATED"/>
    <property type="match status" value="1"/>
</dbReference>
<dbReference type="InterPro" id="IPR027417">
    <property type="entry name" value="P-loop_NTPase"/>
</dbReference>
<dbReference type="GO" id="GO:0009898">
    <property type="term" value="C:cytoplasmic side of plasma membrane"/>
    <property type="evidence" value="ECO:0007669"/>
    <property type="project" value="TreeGrafter"/>
</dbReference>
<reference evidence="4" key="1">
    <citation type="submission" date="2017-05" db="EMBL/GenBank/DDBJ databases">
        <title>Streptomyces olivochromogenes NBRC 3561 whole genome shotgun sequence.</title>
        <authorList>
            <person name="Dohra H."/>
            <person name="Kodani S."/>
        </authorList>
    </citation>
    <scope>NUCLEOTIDE SEQUENCE [LARGE SCALE GENOMIC DNA]</scope>
    <source>
        <strain evidence="4">NBRC 3561</strain>
    </source>
</reference>
<evidence type="ECO:0000313" key="3">
    <source>
        <dbReference type="EMBL" id="GAX57107.1"/>
    </source>
</evidence>
<dbReference type="GO" id="GO:0005829">
    <property type="term" value="C:cytosol"/>
    <property type="evidence" value="ECO:0007669"/>
    <property type="project" value="TreeGrafter"/>
</dbReference>
<dbReference type="InterPro" id="IPR050625">
    <property type="entry name" value="ParA/MinD_ATPase"/>
</dbReference>
<keyword evidence="4" id="KW-1185">Reference proteome</keyword>
<sequence>MLVFAASDKGGTGRSVTSANIAFHRALAGDDVCYLDFDFGSPTAAAVFDVPSVMGGIVQGGLHSYLQGQAHEPVRLDVWARTEHPVLRHRPAGSGNLVLFPGDRSGGEFAVGNDSVIRGIDLFLRLHSEFDVVLVDLSAGRSYAVDLALEVTARPELHGVGARWLIHHRWTRQHVIAASGFAFGPRGILSGGVARGHDVEELRGSMRFVRAAVLDPETPPWSLAPPAQSAWMRTCDQGLHRLAADRGVGYSAMLGSVPLEPVLQWREQLITDEDVFSSRVAGPETLKAFQDLAGKLTDDDAWGIP</sequence>
<evidence type="ECO:0000256" key="1">
    <source>
        <dbReference type="ARBA" id="ARBA00022741"/>
    </source>
</evidence>
<protein>
    <submittedName>
        <fullName evidence="3">DNA-binding protein</fullName>
    </submittedName>
</protein>
<accession>A0A250VSC0</accession>
<dbReference type="GO" id="GO:0003677">
    <property type="term" value="F:DNA binding"/>
    <property type="evidence" value="ECO:0007669"/>
    <property type="project" value="UniProtKB-KW"/>
</dbReference>
<dbReference type="SUPFAM" id="SSF52540">
    <property type="entry name" value="P-loop containing nucleoside triphosphate hydrolases"/>
    <property type="match status" value="1"/>
</dbReference>
<gene>
    <name evidence="3" type="ORF">SO3561_08677</name>
</gene>
<dbReference type="GO" id="GO:0016887">
    <property type="term" value="F:ATP hydrolysis activity"/>
    <property type="evidence" value="ECO:0007669"/>
    <property type="project" value="TreeGrafter"/>
</dbReference>
<dbReference type="GO" id="GO:0051782">
    <property type="term" value="P:negative regulation of cell division"/>
    <property type="evidence" value="ECO:0007669"/>
    <property type="project" value="TreeGrafter"/>
</dbReference>
<organism evidence="3 4">
    <name type="scientific">Streptomyces olivochromogenes</name>
    <dbReference type="NCBI Taxonomy" id="1963"/>
    <lineage>
        <taxon>Bacteria</taxon>
        <taxon>Bacillati</taxon>
        <taxon>Actinomycetota</taxon>
        <taxon>Actinomycetes</taxon>
        <taxon>Kitasatosporales</taxon>
        <taxon>Streptomycetaceae</taxon>
        <taxon>Streptomyces</taxon>
    </lineage>
</organism>
<comment type="caution">
    <text evidence="3">The sequence shown here is derived from an EMBL/GenBank/DDBJ whole genome shotgun (WGS) entry which is preliminary data.</text>
</comment>
<dbReference type="GO" id="GO:0005524">
    <property type="term" value="F:ATP binding"/>
    <property type="evidence" value="ECO:0007669"/>
    <property type="project" value="UniProtKB-KW"/>
</dbReference>